<comment type="caution">
    <text evidence="5">The sequence shown here is derived from an EMBL/GenBank/DDBJ whole genome shotgun (WGS) entry which is preliminary data.</text>
</comment>
<dbReference type="PANTHER" id="PTHR43280">
    <property type="entry name" value="ARAC-FAMILY TRANSCRIPTIONAL REGULATOR"/>
    <property type="match status" value="1"/>
</dbReference>
<dbReference type="InterPro" id="IPR018060">
    <property type="entry name" value="HTH_AraC"/>
</dbReference>
<dbReference type="Pfam" id="PF12833">
    <property type="entry name" value="HTH_18"/>
    <property type="match status" value="1"/>
</dbReference>
<dbReference type="SMART" id="SM00342">
    <property type="entry name" value="HTH_ARAC"/>
    <property type="match status" value="1"/>
</dbReference>
<dbReference type="SUPFAM" id="SSF51182">
    <property type="entry name" value="RmlC-like cupins"/>
    <property type="match status" value="1"/>
</dbReference>
<dbReference type="PROSITE" id="PS00041">
    <property type="entry name" value="HTH_ARAC_FAMILY_1"/>
    <property type="match status" value="1"/>
</dbReference>
<evidence type="ECO:0000259" key="4">
    <source>
        <dbReference type="PROSITE" id="PS01124"/>
    </source>
</evidence>
<keyword evidence="1" id="KW-0805">Transcription regulation</keyword>
<dbReference type="Proteomes" id="UP000680038">
    <property type="component" value="Unassembled WGS sequence"/>
</dbReference>
<evidence type="ECO:0000256" key="2">
    <source>
        <dbReference type="ARBA" id="ARBA00023125"/>
    </source>
</evidence>
<dbReference type="PROSITE" id="PS01124">
    <property type="entry name" value="HTH_ARAC_FAMILY_2"/>
    <property type="match status" value="1"/>
</dbReference>
<keyword evidence="6" id="KW-1185">Reference proteome</keyword>
<keyword evidence="3" id="KW-0804">Transcription</keyword>
<dbReference type="SUPFAM" id="SSF46689">
    <property type="entry name" value="Homeodomain-like"/>
    <property type="match status" value="2"/>
</dbReference>
<accession>A0A916J6W6</accession>
<evidence type="ECO:0000256" key="3">
    <source>
        <dbReference type="ARBA" id="ARBA00023163"/>
    </source>
</evidence>
<dbReference type="GO" id="GO:0043565">
    <property type="term" value="F:sequence-specific DNA binding"/>
    <property type="evidence" value="ECO:0007669"/>
    <property type="project" value="InterPro"/>
</dbReference>
<evidence type="ECO:0000313" key="6">
    <source>
        <dbReference type="Proteomes" id="UP000680038"/>
    </source>
</evidence>
<sequence>MKAPIHKNIESQVRTITVHELKEPHFDANWHFHPHYQLFTVMEGTGKRFIGDSIHTFEPGDTVFLGPDVPHLWRSDAVYFEGNAAFSTHGIVLYFQEDFLGKDFLEKPEMLALRQLLIDSKRGIVYKGEVREHIRQELQGLLHTEGFKSILRLLALLDRLAHEQEGTPIASYGYVNTYKISETERMQKVHNYVLQHFAQEIRLSDVASLAGMSEAAFCRYFKARSNKTFIDFVNEIRIGHACKLLLEDQWTIAQIAYDSGFDSLSNFNRNFKKYIGHTPREYKGNY</sequence>
<organism evidence="5 6">
    <name type="scientific">Dyadobacter helix</name>
    <dbReference type="NCBI Taxonomy" id="2822344"/>
    <lineage>
        <taxon>Bacteria</taxon>
        <taxon>Pseudomonadati</taxon>
        <taxon>Bacteroidota</taxon>
        <taxon>Cytophagia</taxon>
        <taxon>Cytophagales</taxon>
        <taxon>Spirosomataceae</taxon>
        <taxon>Dyadobacter</taxon>
    </lineage>
</organism>
<dbReference type="InterPro" id="IPR009057">
    <property type="entry name" value="Homeodomain-like_sf"/>
</dbReference>
<protein>
    <submittedName>
        <fullName evidence="5">HTH-type transcriptional activator RhaS</fullName>
    </submittedName>
</protein>
<dbReference type="PRINTS" id="PR00032">
    <property type="entry name" value="HTHARAC"/>
</dbReference>
<dbReference type="InterPro" id="IPR003313">
    <property type="entry name" value="AraC-bd"/>
</dbReference>
<gene>
    <name evidence="5" type="primary">rhaS_2</name>
    <name evidence="5" type="ORF">DYBT9275_00165</name>
</gene>
<evidence type="ECO:0000256" key="1">
    <source>
        <dbReference type="ARBA" id="ARBA00023015"/>
    </source>
</evidence>
<dbReference type="GO" id="GO:0003700">
    <property type="term" value="F:DNA-binding transcription factor activity"/>
    <property type="evidence" value="ECO:0007669"/>
    <property type="project" value="InterPro"/>
</dbReference>
<feature type="domain" description="HTH araC/xylS-type" evidence="4">
    <location>
        <begin position="187"/>
        <end position="285"/>
    </location>
</feature>
<dbReference type="InterPro" id="IPR014710">
    <property type="entry name" value="RmlC-like_jellyroll"/>
</dbReference>
<name>A0A916J6W6_9BACT</name>
<dbReference type="Gene3D" id="1.10.10.60">
    <property type="entry name" value="Homeodomain-like"/>
    <property type="match status" value="2"/>
</dbReference>
<dbReference type="InterPro" id="IPR018062">
    <property type="entry name" value="HTH_AraC-typ_CS"/>
</dbReference>
<proteinExistence type="predicted"/>
<dbReference type="InterPro" id="IPR020449">
    <property type="entry name" value="Tscrpt_reg_AraC-type_HTH"/>
</dbReference>
<keyword evidence="2" id="KW-0238">DNA-binding</keyword>
<evidence type="ECO:0000313" key="5">
    <source>
        <dbReference type="EMBL" id="CAG4988821.1"/>
    </source>
</evidence>
<dbReference type="InterPro" id="IPR011051">
    <property type="entry name" value="RmlC_Cupin_sf"/>
</dbReference>
<dbReference type="Pfam" id="PF02311">
    <property type="entry name" value="AraC_binding"/>
    <property type="match status" value="1"/>
</dbReference>
<dbReference type="AlphaFoldDB" id="A0A916J6W6"/>
<dbReference type="PANTHER" id="PTHR43280:SF27">
    <property type="entry name" value="TRANSCRIPTIONAL REGULATOR MTLR"/>
    <property type="match status" value="1"/>
</dbReference>
<dbReference type="EMBL" id="CAJRAF010000001">
    <property type="protein sequence ID" value="CAG4988821.1"/>
    <property type="molecule type" value="Genomic_DNA"/>
</dbReference>
<dbReference type="RefSeq" id="WP_215236975.1">
    <property type="nucleotide sequence ID" value="NZ_CAJRAF010000001.1"/>
</dbReference>
<dbReference type="Gene3D" id="2.60.120.10">
    <property type="entry name" value="Jelly Rolls"/>
    <property type="match status" value="1"/>
</dbReference>
<reference evidence="5" key="1">
    <citation type="submission" date="2021-04" db="EMBL/GenBank/DDBJ databases">
        <authorList>
            <person name="Rodrigo-Torres L."/>
            <person name="Arahal R. D."/>
            <person name="Lucena T."/>
        </authorList>
    </citation>
    <scope>NUCLEOTIDE SEQUENCE</scope>
    <source>
        <strain evidence="5">CECT 9275</strain>
    </source>
</reference>